<evidence type="ECO:0000313" key="8">
    <source>
        <dbReference type="Proteomes" id="UP000823847"/>
    </source>
</evidence>
<evidence type="ECO:0000259" key="6">
    <source>
        <dbReference type="PROSITE" id="PS50893"/>
    </source>
</evidence>
<dbReference type="GO" id="GO:0005886">
    <property type="term" value="C:plasma membrane"/>
    <property type="evidence" value="ECO:0007669"/>
    <property type="project" value="UniProtKB-ARBA"/>
</dbReference>
<evidence type="ECO:0000256" key="2">
    <source>
        <dbReference type="ARBA" id="ARBA00005417"/>
    </source>
</evidence>
<dbReference type="InterPro" id="IPR027417">
    <property type="entry name" value="P-loop_NTPase"/>
</dbReference>
<dbReference type="AlphaFoldDB" id="A0A9D1XSX9"/>
<dbReference type="GO" id="GO:0016887">
    <property type="term" value="F:ATP hydrolysis activity"/>
    <property type="evidence" value="ECO:0007669"/>
    <property type="project" value="InterPro"/>
</dbReference>
<evidence type="ECO:0000256" key="1">
    <source>
        <dbReference type="ARBA" id="ARBA00002579"/>
    </source>
</evidence>
<dbReference type="FunFam" id="3.40.50.300:FF:000056">
    <property type="entry name" value="Cell division ATP-binding protein FtsE"/>
    <property type="match status" value="1"/>
</dbReference>
<keyword evidence="5 7" id="KW-0067">ATP-binding</keyword>
<dbReference type="SMART" id="SM00382">
    <property type="entry name" value="AAA"/>
    <property type="match status" value="1"/>
</dbReference>
<dbReference type="GO" id="GO:0022857">
    <property type="term" value="F:transmembrane transporter activity"/>
    <property type="evidence" value="ECO:0007669"/>
    <property type="project" value="TreeGrafter"/>
</dbReference>
<evidence type="ECO:0000256" key="4">
    <source>
        <dbReference type="ARBA" id="ARBA00022741"/>
    </source>
</evidence>
<protein>
    <recommendedName>
        <fullName evidence="3">Cell division ATP-binding protein FtsE</fullName>
    </recommendedName>
</protein>
<comment type="caution">
    <text evidence="7">The sequence shown here is derived from an EMBL/GenBank/DDBJ whole genome shotgun (WGS) entry which is preliminary data.</text>
</comment>
<organism evidence="7 8">
    <name type="scientific">Candidatus Parabacteroides intestinigallinarum</name>
    <dbReference type="NCBI Taxonomy" id="2838722"/>
    <lineage>
        <taxon>Bacteria</taxon>
        <taxon>Pseudomonadati</taxon>
        <taxon>Bacteroidota</taxon>
        <taxon>Bacteroidia</taxon>
        <taxon>Bacteroidales</taxon>
        <taxon>Tannerellaceae</taxon>
        <taxon>Parabacteroides</taxon>
    </lineage>
</organism>
<dbReference type="PANTHER" id="PTHR24220">
    <property type="entry name" value="IMPORT ATP-BINDING PROTEIN"/>
    <property type="match status" value="1"/>
</dbReference>
<reference evidence="7" key="1">
    <citation type="journal article" date="2021" name="PeerJ">
        <title>Extensive microbial diversity within the chicken gut microbiome revealed by metagenomics and culture.</title>
        <authorList>
            <person name="Gilroy R."/>
            <person name="Ravi A."/>
            <person name="Getino M."/>
            <person name="Pursley I."/>
            <person name="Horton D.L."/>
            <person name="Alikhan N.F."/>
            <person name="Baker D."/>
            <person name="Gharbi K."/>
            <person name="Hall N."/>
            <person name="Watson M."/>
            <person name="Adriaenssens E.M."/>
            <person name="Foster-Nyarko E."/>
            <person name="Jarju S."/>
            <person name="Secka A."/>
            <person name="Antonio M."/>
            <person name="Oren A."/>
            <person name="Chaudhuri R.R."/>
            <person name="La Ragione R."/>
            <person name="Hildebrand F."/>
            <person name="Pallen M.J."/>
        </authorList>
    </citation>
    <scope>NUCLEOTIDE SEQUENCE</scope>
    <source>
        <strain evidence="7">ChiHecec2B26-12326</strain>
    </source>
</reference>
<dbReference type="Proteomes" id="UP000823847">
    <property type="component" value="Unassembled WGS sequence"/>
</dbReference>
<reference evidence="7" key="2">
    <citation type="submission" date="2021-04" db="EMBL/GenBank/DDBJ databases">
        <authorList>
            <person name="Gilroy R."/>
        </authorList>
    </citation>
    <scope>NUCLEOTIDE SEQUENCE</scope>
    <source>
        <strain evidence="7">ChiHecec2B26-12326</strain>
    </source>
</reference>
<evidence type="ECO:0000313" key="7">
    <source>
        <dbReference type="EMBL" id="HIX86963.1"/>
    </source>
</evidence>
<dbReference type="InterPro" id="IPR003439">
    <property type="entry name" value="ABC_transporter-like_ATP-bd"/>
</dbReference>
<proteinExistence type="inferred from homology"/>
<evidence type="ECO:0000256" key="3">
    <source>
        <dbReference type="ARBA" id="ARBA00020019"/>
    </source>
</evidence>
<sequence length="225" mass="25622">MEEDILLKLENVDICRDENRVLHDASLTLRDGEFVYVIGKVGSGKSSLLKSLYREIPIQGGEARVMGYDLRKMKRRDIPYLRRKLGIVFQDFQLLIDRSVSKNLEFVLRATGWKKTGEINARIDEVLRQVGMRDKGYKMPHELSGGEQQRVVIARALLNNPRLILADEPTGNLDPETSGQIVQLLHDICRQGTAVIMTTHNYTIVRNYPARVVKCENACLSDVKE</sequence>
<dbReference type="GO" id="GO:0005524">
    <property type="term" value="F:ATP binding"/>
    <property type="evidence" value="ECO:0007669"/>
    <property type="project" value="UniProtKB-KW"/>
</dbReference>
<comment type="similarity">
    <text evidence="2">Belongs to the ABC transporter superfamily.</text>
</comment>
<dbReference type="PANTHER" id="PTHR24220:SF470">
    <property type="entry name" value="CELL DIVISION ATP-BINDING PROTEIN FTSE"/>
    <property type="match status" value="1"/>
</dbReference>
<evidence type="ECO:0000256" key="5">
    <source>
        <dbReference type="ARBA" id="ARBA00022840"/>
    </source>
</evidence>
<dbReference type="PROSITE" id="PS00211">
    <property type="entry name" value="ABC_TRANSPORTER_1"/>
    <property type="match status" value="1"/>
</dbReference>
<dbReference type="InterPro" id="IPR015854">
    <property type="entry name" value="ABC_transpr_LolD-like"/>
</dbReference>
<accession>A0A9D1XSX9</accession>
<gene>
    <name evidence="7" type="ORF">H9848_10220</name>
</gene>
<dbReference type="SUPFAM" id="SSF52540">
    <property type="entry name" value="P-loop containing nucleoside triphosphate hydrolases"/>
    <property type="match status" value="1"/>
</dbReference>
<name>A0A9D1XSX9_9BACT</name>
<dbReference type="Pfam" id="PF00005">
    <property type="entry name" value="ABC_tran"/>
    <property type="match status" value="1"/>
</dbReference>
<dbReference type="Gene3D" id="3.40.50.300">
    <property type="entry name" value="P-loop containing nucleotide triphosphate hydrolases"/>
    <property type="match status" value="1"/>
</dbReference>
<keyword evidence="4" id="KW-0547">Nucleotide-binding</keyword>
<dbReference type="PROSITE" id="PS50893">
    <property type="entry name" value="ABC_TRANSPORTER_2"/>
    <property type="match status" value="1"/>
</dbReference>
<dbReference type="EMBL" id="DXEN01000076">
    <property type="protein sequence ID" value="HIX86963.1"/>
    <property type="molecule type" value="Genomic_DNA"/>
</dbReference>
<dbReference type="InterPro" id="IPR017871">
    <property type="entry name" value="ABC_transporter-like_CS"/>
</dbReference>
<feature type="domain" description="ABC transporter" evidence="6">
    <location>
        <begin position="7"/>
        <end position="225"/>
    </location>
</feature>
<comment type="function">
    <text evidence="1">Part of the ABC transporter FtsEX involved in cellular division. Important for assembly or stability of the septal ring.</text>
</comment>
<dbReference type="InterPro" id="IPR003593">
    <property type="entry name" value="AAA+_ATPase"/>
</dbReference>